<dbReference type="GO" id="GO:0030001">
    <property type="term" value="P:metal ion transport"/>
    <property type="evidence" value="ECO:0007669"/>
    <property type="project" value="InterPro"/>
</dbReference>
<dbReference type="GO" id="GO:0030313">
    <property type="term" value="C:cell envelope"/>
    <property type="evidence" value="ECO:0007669"/>
    <property type="project" value="UniProtKB-SubCell"/>
</dbReference>
<evidence type="ECO:0000256" key="1">
    <source>
        <dbReference type="ARBA" id="ARBA00004196"/>
    </source>
</evidence>
<dbReference type="EMBL" id="LXQD01000065">
    <property type="protein sequence ID" value="RCJ39663.1"/>
    <property type="molecule type" value="Genomic_DNA"/>
</dbReference>
<sequence>MMSKKLPSNNSLQAGLVALTIGFAGCGNQAVSTSFTQTTSINENLPQVVATTSVLCDLIKQVAENTINLTCLISPGQDPHVYQPSLEDRKAIEQANLILYNGYNFEPGLIGIIKATKNSTPKIAVAQLAVPKPQQFRQAGRRVTDPHIWHNAKNTISMVEVISNNLKKLEPSNAATYSDNTRQIKNQLIQMDSWIKSRIASIPSKQRKLITTHNALGYYAKAYGLSLAGAIEGISTGRKPTSTQMKNLVKNIQQAKIPTIFAETTMNPELIQSVAQEVEVKVSEKELYTDGLGESRSDGDTYQKMMVSNTRTIVEGLGGTYLRFKAKER</sequence>
<comment type="caution">
    <text evidence="6">The sequence shown here is derived from an EMBL/GenBank/DDBJ whole genome shotgun (WGS) entry which is preliminary data.</text>
</comment>
<proteinExistence type="inferred from homology"/>
<dbReference type="InterPro" id="IPR006127">
    <property type="entry name" value="ZnuA-like"/>
</dbReference>
<gene>
    <name evidence="6" type="ORF">A6770_11275</name>
</gene>
<evidence type="ECO:0000256" key="2">
    <source>
        <dbReference type="ARBA" id="ARBA00022448"/>
    </source>
</evidence>
<organism evidence="6 7">
    <name type="scientific">Nostoc minutum NIES-26</name>
    <dbReference type="NCBI Taxonomy" id="1844469"/>
    <lineage>
        <taxon>Bacteria</taxon>
        <taxon>Bacillati</taxon>
        <taxon>Cyanobacteriota</taxon>
        <taxon>Cyanophyceae</taxon>
        <taxon>Nostocales</taxon>
        <taxon>Nostocaceae</taxon>
        <taxon>Nostoc</taxon>
    </lineage>
</organism>
<dbReference type="Pfam" id="PF01297">
    <property type="entry name" value="ZnuA"/>
    <property type="match status" value="1"/>
</dbReference>
<dbReference type="PANTHER" id="PTHR42953:SF1">
    <property type="entry name" value="METAL-BINDING PROTEIN HI_0362-RELATED"/>
    <property type="match status" value="1"/>
</dbReference>
<keyword evidence="3" id="KW-0479">Metal-binding</keyword>
<evidence type="ECO:0000256" key="3">
    <source>
        <dbReference type="ARBA" id="ARBA00022723"/>
    </source>
</evidence>
<protein>
    <submittedName>
        <fullName evidence="6">ABC transporter substrate-binding protein</fullName>
    </submittedName>
</protein>
<dbReference type="GO" id="GO:0046872">
    <property type="term" value="F:metal ion binding"/>
    <property type="evidence" value="ECO:0007669"/>
    <property type="project" value="UniProtKB-KW"/>
</dbReference>
<evidence type="ECO:0000313" key="6">
    <source>
        <dbReference type="EMBL" id="RCJ39663.1"/>
    </source>
</evidence>
<dbReference type="PANTHER" id="PTHR42953">
    <property type="entry name" value="HIGH-AFFINITY ZINC UPTAKE SYSTEM PROTEIN ZNUA-RELATED"/>
    <property type="match status" value="1"/>
</dbReference>
<reference evidence="6" key="1">
    <citation type="submission" date="2016-04" db="EMBL/GenBank/DDBJ databases">
        <authorList>
            <person name="Tabuchi Yagui T.R."/>
        </authorList>
    </citation>
    <scope>NUCLEOTIDE SEQUENCE [LARGE SCALE GENOMIC DNA]</scope>
    <source>
        <strain evidence="6">NIES-26</strain>
    </source>
</reference>
<dbReference type="PROSITE" id="PS51257">
    <property type="entry name" value="PROKAR_LIPOPROTEIN"/>
    <property type="match status" value="1"/>
</dbReference>
<dbReference type="Proteomes" id="UP000252107">
    <property type="component" value="Unassembled WGS sequence"/>
</dbReference>
<keyword evidence="4" id="KW-0732">Signal</keyword>
<dbReference type="Gene3D" id="3.40.50.1980">
    <property type="entry name" value="Nitrogenase molybdenum iron protein domain"/>
    <property type="match status" value="2"/>
</dbReference>
<dbReference type="InterPro" id="IPR006129">
    <property type="entry name" value="AdhesinB"/>
</dbReference>
<dbReference type="SUPFAM" id="SSF53807">
    <property type="entry name" value="Helical backbone' metal receptor"/>
    <property type="match status" value="1"/>
</dbReference>
<keyword evidence="7" id="KW-1185">Reference proteome</keyword>
<evidence type="ECO:0000256" key="5">
    <source>
        <dbReference type="RuleBase" id="RU003512"/>
    </source>
</evidence>
<dbReference type="PRINTS" id="PR00691">
    <property type="entry name" value="ADHESINB"/>
</dbReference>
<comment type="similarity">
    <text evidence="5">Belongs to the bacterial solute-binding protein 9 family.</text>
</comment>
<dbReference type="PRINTS" id="PR00690">
    <property type="entry name" value="ADHESNFAMILY"/>
</dbReference>
<comment type="subcellular location">
    <subcellularLocation>
        <location evidence="1">Cell envelope</location>
    </subcellularLocation>
</comment>
<dbReference type="InterPro" id="IPR006128">
    <property type="entry name" value="Lipoprotein_PsaA-like"/>
</dbReference>
<accession>A0A367RVB3</accession>
<name>A0A367RVB3_9NOSO</name>
<dbReference type="AlphaFoldDB" id="A0A367RVB3"/>
<evidence type="ECO:0000256" key="4">
    <source>
        <dbReference type="ARBA" id="ARBA00022729"/>
    </source>
</evidence>
<evidence type="ECO:0000313" key="7">
    <source>
        <dbReference type="Proteomes" id="UP000252107"/>
    </source>
</evidence>
<dbReference type="GO" id="GO:0007155">
    <property type="term" value="P:cell adhesion"/>
    <property type="evidence" value="ECO:0007669"/>
    <property type="project" value="InterPro"/>
</dbReference>
<keyword evidence="2 5" id="KW-0813">Transport</keyword>
<dbReference type="InterPro" id="IPR050492">
    <property type="entry name" value="Bact_metal-bind_prot9"/>
</dbReference>